<evidence type="ECO:0000256" key="1">
    <source>
        <dbReference type="SAM" id="MobiDB-lite"/>
    </source>
</evidence>
<dbReference type="eggNOG" id="ENOG502QYQX">
    <property type="taxonomic scope" value="Eukaryota"/>
</dbReference>
<dbReference type="HOGENOM" id="CLU_527370_0_0_1"/>
<sequence>MTVQTVTQSSFTFQSDIPPTSVDIHPSGILHAHRTTSPNTINNTNNNTREEHTFAWIFSLSHIQSAATHLTQHGFDPSTFVFIPYSTKRNWVNRYPHAAPALECNENGEVVVFLNWRPYPNGLQEIKDEDGIFARGSSGSKKRSSSKSPANNNRNKKRKFGVELTPNSILSNPERDMLHLNIYTYFQWLQSQLVEMETTFSGKKFLGNACARVDDLGRCLGVLKETFKVIGPNVEEMFGGGGQGDFAVAAAAAAGGGVTTPAKKVTLEKVMGGDEAPLLEKVLGGDLSHQIEQLGKPLQEGSHTREQGDFEEYFQKLERFKEEKGHVNVPTKYKEDVKLGKWVSNIRQKKKGLDSKGMEEATPKIKRDRSGNMGAITLTKGRIERLENLGFQWNLTGSTPRMSWEGRFQECMDYYEEHNKWPPHSHGTLGEWVHKQRCKWAKRDPVFMEKQYPRLQAIGFLWKVKDRNNTSWEEGYAQLEGFFQLNGHLNIQPPILGDGNEQNEYQHAYEMKGQSDLHRWIQRVRMDYKMFQAGKETKLLNGERVLQLIKLGFEFN</sequence>
<feature type="domain" description="Helicase-associated" evidence="2">
    <location>
        <begin position="470"/>
        <end position="553"/>
    </location>
</feature>
<dbReference type="Proteomes" id="UP000001449">
    <property type="component" value="Chromosome 1"/>
</dbReference>
<protein>
    <recommendedName>
        <fullName evidence="2">Helicase-associated domain-containing protein</fullName>
    </recommendedName>
</protein>
<dbReference type="AlphaFoldDB" id="B8BSL2"/>
<dbReference type="InParanoid" id="B8BSL2"/>
<reference evidence="3 4" key="1">
    <citation type="journal article" date="2004" name="Science">
        <title>The genome of the diatom Thalassiosira pseudonana: ecology, evolution, and metabolism.</title>
        <authorList>
            <person name="Armbrust E.V."/>
            <person name="Berges J.A."/>
            <person name="Bowler C."/>
            <person name="Green B.R."/>
            <person name="Martinez D."/>
            <person name="Putnam N.H."/>
            <person name="Zhou S."/>
            <person name="Allen A.E."/>
            <person name="Apt K.E."/>
            <person name="Bechner M."/>
            <person name="Brzezinski M.A."/>
            <person name="Chaal B.K."/>
            <person name="Chiovitti A."/>
            <person name="Davis A.K."/>
            <person name="Demarest M.S."/>
            <person name="Detter J.C."/>
            <person name="Glavina T."/>
            <person name="Goodstein D."/>
            <person name="Hadi M.Z."/>
            <person name="Hellsten U."/>
            <person name="Hildebrand M."/>
            <person name="Jenkins B.D."/>
            <person name="Jurka J."/>
            <person name="Kapitonov V.V."/>
            <person name="Kroger N."/>
            <person name="Lau W.W."/>
            <person name="Lane T.W."/>
            <person name="Larimer F.W."/>
            <person name="Lippmeier J.C."/>
            <person name="Lucas S."/>
            <person name="Medina M."/>
            <person name="Montsant A."/>
            <person name="Obornik M."/>
            <person name="Parker M.S."/>
            <person name="Palenik B."/>
            <person name="Pazour G.J."/>
            <person name="Richardson P.M."/>
            <person name="Rynearson T.A."/>
            <person name="Saito M.A."/>
            <person name="Schwartz D.C."/>
            <person name="Thamatrakoln K."/>
            <person name="Valentin K."/>
            <person name="Vardi A."/>
            <person name="Wilkerson F.P."/>
            <person name="Rokhsar D.S."/>
        </authorList>
    </citation>
    <scope>NUCLEOTIDE SEQUENCE [LARGE SCALE GENOMIC DNA]</scope>
    <source>
        <strain evidence="3 4">CCMP1335</strain>
    </source>
</reference>
<reference evidence="3 4" key="2">
    <citation type="journal article" date="2008" name="Nature">
        <title>The Phaeodactylum genome reveals the evolutionary history of diatom genomes.</title>
        <authorList>
            <person name="Bowler C."/>
            <person name="Allen A.E."/>
            <person name="Badger J.H."/>
            <person name="Grimwood J."/>
            <person name="Jabbari K."/>
            <person name="Kuo A."/>
            <person name="Maheswari U."/>
            <person name="Martens C."/>
            <person name="Maumus F."/>
            <person name="Otillar R.P."/>
            <person name="Rayko E."/>
            <person name="Salamov A."/>
            <person name="Vandepoele K."/>
            <person name="Beszteri B."/>
            <person name="Gruber A."/>
            <person name="Heijde M."/>
            <person name="Katinka M."/>
            <person name="Mock T."/>
            <person name="Valentin K."/>
            <person name="Verret F."/>
            <person name="Berges J.A."/>
            <person name="Brownlee C."/>
            <person name="Cadoret J.P."/>
            <person name="Chiovitti A."/>
            <person name="Choi C.J."/>
            <person name="Coesel S."/>
            <person name="De Martino A."/>
            <person name="Detter J.C."/>
            <person name="Durkin C."/>
            <person name="Falciatore A."/>
            <person name="Fournet J."/>
            <person name="Haruta M."/>
            <person name="Huysman M.J."/>
            <person name="Jenkins B.D."/>
            <person name="Jiroutova K."/>
            <person name="Jorgensen R.E."/>
            <person name="Joubert Y."/>
            <person name="Kaplan A."/>
            <person name="Kroger N."/>
            <person name="Kroth P.G."/>
            <person name="La Roche J."/>
            <person name="Lindquist E."/>
            <person name="Lommer M."/>
            <person name="Martin-Jezequel V."/>
            <person name="Lopez P.J."/>
            <person name="Lucas S."/>
            <person name="Mangogna M."/>
            <person name="McGinnis K."/>
            <person name="Medlin L.K."/>
            <person name="Montsant A."/>
            <person name="Oudot-Le Secq M.P."/>
            <person name="Napoli C."/>
            <person name="Obornik M."/>
            <person name="Parker M.S."/>
            <person name="Petit J.L."/>
            <person name="Porcel B.M."/>
            <person name="Poulsen N."/>
            <person name="Robison M."/>
            <person name="Rychlewski L."/>
            <person name="Rynearson T.A."/>
            <person name="Schmutz J."/>
            <person name="Shapiro H."/>
            <person name="Siaut M."/>
            <person name="Stanley M."/>
            <person name="Sussman M.R."/>
            <person name="Taylor A.R."/>
            <person name="Vardi A."/>
            <person name="von Dassow P."/>
            <person name="Vyverman W."/>
            <person name="Willis A."/>
            <person name="Wyrwicz L.S."/>
            <person name="Rokhsar D.S."/>
            <person name="Weissenbach J."/>
            <person name="Armbrust E.V."/>
            <person name="Green B.R."/>
            <person name="Van de Peer Y."/>
            <person name="Grigoriev I.V."/>
        </authorList>
    </citation>
    <scope>NUCLEOTIDE SEQUENCE [LARGE SCALE GENOMIC DNA]</scope>
    <source>
        <strain evidence="3 4">CCMP1335</strain>
    </source>
</reference>
<feature type="region of interest" description="Disordered" evidence="1">
    <location>
        <begin position="133"/>
        <end position="159"/>
    </location>
</feature>
<dbReference type="InterPro" id="IPR005114">
    <property type="entry name" value="Helicase_assoc"/>
</dbReference>
<gene>
    <name evidence="3" type="ORF">THAPSDRAFT_2022</name>
</gene>
<dbReference type="PANTHER" id="PTHR33418">
    <property type="entry name" value="HELICASE-ASSOCIATED"/>
    <property type="match status" value="1"/>
</dbReference>
<dbReference type="KEGG" id="tps:THAPSDRAFT_2022"/>
<dbReference type="EMBL" id="CM000638">
    <property type="protein sequence ID" value="EED96144.1"/>
    <property type="molecule type" value="Genomic_DNA"/>
</dbReference>
<feature type="domain" description="Helicase-associated" evidence="2">
    <location>
        <begin position="403"/>
        <end position="460"/>
    </location>
</feature>
<accession>B8BSL2</accession>
<dbReference type="GeneID" id="7445475"/>
<evidence type="ECO:0000313" key="4">
    <source>
        <dbReference type="Proteomes" id="UP000001449"/>
    </source>
</evidence>
<dbReference type="Gene3D" id="6.10.140.530">
    <property type="match status" value="2"/>
</dbReference>
<name>B8BSL2_THAPS</name>
<evidence type="ECO:0000259" key="2">
    <source>
        <dbReference type="Pfam" id="PF03457"/>
    </source>
</evidence>
<feature type="domain" description="Helicase-associated" evidence="2">
    <location>
        <begin position="309"/>
        <end position="391"/>
    </location>
</feature>
<evidence type="ECO:0000313" key="3">
    <source>
        <dbReference type="EMBL" id="EED96144.1"/>
    </source>
</evidence>
<dbReference type="PaxDb" id="35128-Thaps2022"/>
<keyword evidence="4" id="KW-1185">Reference proteome</keyword>
<dbReference type="RefSeq" id="XP_002286503.1">
    <property type="nucleotide sequence ID" value="XM_002286467.1"/>
</dbReference>
<organism evidence="3 4">
    <name type="scientific">Thalassiosira pseudonana</name>
    <name type="common">Marine diatom</name>
    <name type="synonym">Cyclotella nana</name>
    <dbReference type="NCBI Taxonomy" id="35128"/>
    <lineage>
        <taxon>Eukaryota</taxon>
        <taxon>Sar</taxon>
        <taxon>Stramenopiles</taxon>
        <taxon>Ochrophyta</taxon>
        <taxon>Bacillariophyta</taxon>
        <taxon>Coscinodiscophyceae</taxon>
        <taxon>Thalassiosirophycidae</taxon>
        <taxon>Thalassiosirales</taxon>
        <taxon>Thalassiosiraceae</taxon>
        <taxon>Thalassiosira</taxon>
    </lineage>
</organism>
<dbReference type="PANTHER" id="PTHR33418:SF1">
    <property type="entry name" value="HELICASE-ASSOCIATED DOMAIN-CONTAINING PROTEIN"/>
    <property type="match status" value="1"/>
</dbReference>
<dbReference type="Pfam" id="PF03457">
    <property type="entry name" value="HA"/>
    <property type="match status" value="3"/>
</dbReference>
<proteinExistence type="predicted"/>